<evidence type="ECO:0000256" key="6">
    <source>
        <dbReference type="ARBA" id="ARBA00022882"/>
    </source>
</evidence>
<evidence type="ECO:0000313" key="14">
    <source>
        <dbReference type="EMBL" id="ABK14649.1"/>
    </source>
</evidence>
<accession>A0B7H5</accession>
<evidence type="ECO:0000256" key="2">
    <source>
        <dbReference type="ARBA" id="ARBA00022448"/>
    </source>
</evidence>
<evidence type="ECO:0000256" key="4">
    <source>
        <dbReference type="ARBA" id="ARBA00022692"/>
    </source>
</evidence>
<evidence type="ECO:0000256" key="12">
    <source>
        <dbReference type="SAM" id="Phobius"/>
    </source>
</evidence>
<keyword evidence="10 12" id="KW-0472">Membrane</keyword>
<sequence>MLETVLWISAHYASLFRAFEIFSVAVFTIEYILRVWSCTVDPRFREPIRGRLRFMVTPLAVIDLLAFLPFYLPFVLPDTRVLRVVRLFRLFRVMKLARYSESVDLFIDVLKLKKDELLLVFVSIMILLLVSSTLMYEVEHDAQPDKFSSIPAAMWWGLVTLATVGYGDMFPITPAGKLIGSMVVMLGIGLFALPAGIIASGFSEVLQRRRECREIICPHCGRPIKEEMIYR</sequence>
<dbReference type="AlphaFoldDB" id="A0B7H5"/>
<dbReference type="InterPro" id="IPR005821">
    <property type="entry name" value="Ion_trans_dom"/>
</dbReference>
<dbReference type="PANTHER" id="PTHR11537">
    <property type="entry name" value="VOLTAGE-GATED POTASSIUM CHANNEL"/>
    <property type="match status" value="1"/>
</dbReference>
<keyword evidence="15" id="KW-1185">Reference proteome</keyword>
<dbReference type="SUPFAM" id="SSF81324">
    <property type="entry name" value="Voltage-gated potassium channels"/>
    <property type="match status" value="1"/>
</dbReference>
<dbReference type="RefSeq" id="WP_011696044.1">
    <property type="nucleotide sequence ID" value="NC_008553.1"/>
</dbReference>
<dbReference type="GO" id="GO:0008076">
    <property type="term" value="C:voltage-gated potassium channel complex"/>
    <property type="evidence" value="ECO:0007669"/>
    <property type="project" value="InterPro"/>
</dbReference>
<comment type="subcellular location">
    <subcellularLocation>
        <location evidence="1">Membrane</location>
        <topology evidence="1">Multi-pass membrane protein</topology>
    </subcellularLocation>
</comment>
<reference evidence="14 15" key="1">
    <citation type="submission" date="2006-10" db="EMBL/GenBank/DDBJ databases">
        <title>Complete sequence of Methanosaeta thermophila PT.</title>
        <authorList>
            <consortium name="US DOE Joint Genome Institute"/>
            <person name="Copeland A."/>
            <person name="Lucas S."/>
            <person name="Lapidus A."/>
            <person name="Barry K."/>
            <person name="Detter J.C."/>
            <person name="Glavina del Rio T."/>
            <person name="Hammon N."/>
            <person name="Israni S."/>
            <person name="Pitluck S."/>
            <person name="Chain P."/>
            <person name="Malfatti S."/>
            <person name="Shin M."/>
            <person name="Vergez L."/>
            <person name="Schmutz J."/>
            <person name="Larimer F."/>
            <person name="Land M."/>
            <person name="Hauser L."/>
            <person name="Kyrpides N."/>
            <person name="Kim E."/>
            <person name="Smith K.S."/>
            <person name="Ingram-Smith C."/>
            <person name="Richardson P."/>
        </authorList>
    </citation>
    <scope>NUCLEOTIDE SEQUENCE [LARGE SCALE GENOMIC DNA]</scope>
    <source>
        <strain evidence="15">DSM 6194 / JCM 14653 / NBRC 101360 / PT</strain>
    </source>
</reference>
<organism evidence="14 15">
    <name type="scientific">Methanothrix thermoacetophila (strain DSM 6194 / JCM 14653 / NBRC 101360 / PT)</name>
    <name type="common">Methanosaeta thermophila</name>
    <dbReference type="NCBI Taxonomy" id="349307"/>
    <lineage>
        <taxon>Archaea</taxon>
        <taxon>Methanobacteriati</taxon>
        <taxon>Methanobacteriota</taxon>
        <taxon>Stenosarchaea group</taxon>
        <taxon>Methanomicrobia</taxon>
        <taxon>Methanotrichales</taxon>
        <taxon>Methanotrichaceae</taxon>
        <taxon>Methanothrix</taxon>
    </lineage>
</organism>
<proteinExistence type="predicted"/>
<evidence type="ECO:0000256" key="10">
    <source>
        <dbReference type="ARBA" id="ARBA00023136"/>
    </source>
</evidence>
<dbReference type="HOGENOM" id="CLU_011722_1_1_2"/>
<dbReference type="EMBL" id="CP000477">
    <property type="protein sequence ID" value="ABK14649.1"/>
    <property type="molecule type" value="Genomic_DNA"/>
</dbReference>
<evidence type="ECO:0000256" key="5">
    <source>
        <dbReference type="ARBA" id="ARBA00022826"/>
    </source>
</evidence>
<dbReference type="PRINTS" id="PR00169">
    <property type="entry name" value="KCHANNEL"/>
</dbReference>
<dbReference type="GO" id="GO:0005249">
    <property type="term" value="F:voltage-gated potassium channel activity"/>
    <property type="evidence" value="ECO:0007669"/>
    <property type="project" value="InterPro"/>
</dbReference>
<evidence type="ECO:0000256" key="3">
    <source>
        <dbReference type="ARBA" id="ARBA00022538"/>
    </source>
</evidence>
<dbReference type="PANTHER" id="PTHR11537:SF254">
    <property type="entry name" value="POTASSIUM VOLTAGE-GATED CHANNEL PROTEIN SHAB"/>
    <property type="match status" value="1"/>
</dbReference>
<name>A0B7H5_METTP</name>
<feature type="transmembrane region" description="Helical" evidence="12">
    <location>
        <begin position="148"/>
        <end position="166"/>
    </location>
</feature>
<protein>
    <submittedName>
        <fullName evidence="14">Ion transport protein</fullName>
    </submittedName>
</protein>
<dbReference type="Gene3D" id="1.10.287.70">
    <property type="match status" value="1"/>
</dbReference>
<keyword evidence="2" id="KW-0813">Transport</keyword>
<keyword evidence="6" id="KW-0851">Voltage-gated channel</keyword>
<feature type="transmembrane region" description="Helical" evidence="12">
    <location>
        <begin position="117"/>
        <end position="136"/>
    </location>
</feature>
<feature type="transmembrane region" description="Helical" evidence="12">
    <location>
        <begin position="178"/>
        <end position="203"/>
    </location>
</feature>
<dbReference type="InterPro" id="IPR028325">
    <property type="entry name" value="VG_K_chnl"/>
</dbReference>
<keyword evidence="7" id="KW-0630">Potassium</keyword>
<dbReference type="Pfam" id="PF00520">
    <property type="entry name" value="Ion_trans"/>
    <property type="match status" value="1"/>
</dbReference>
<dbReference type="Proteomes" id="UP000000674">
    <property type="component" value="Chromosome"/>
</dbReference>
<dbReference type="FunFam" id="1.10.287.70:FF:000028">
    <property type="entry name" value="potassium voltage-gated channel subfamily D member 3"/>
    <property type="match status" value="1"/>
</dbReference>
<keyword evidence="8 12" id="KW-1133">Transmembrane helix</keyword>
<evidence type="ECO:0000256" key="9">
    <source>
        <dbReference type="ARBA" id="ARBA00023065"/>
    </source>
</evidence>
<feature type="domain" description="Ion transport" evidence="13">
    <location>
        <begin position="14"/>
        <end position="208"/>
    </location>
</feature>
<keyword evidence="5" id="KW-0631">Potassium channel</keyword>
<evidence type="ECO:0000256" key="11">
    <source>
        <dbReference type="ARBA" id="ARBA00023303"/>
    </source>
</evidence>
<keyword evidence="9" id="KW-0406">Ion transport</keyword>
<keyword evidence="11" id="KW-0407">Ion channel</keyword>
<evidence type="ECO:0000259" key="13">
    <source>
        <dbReference type="Pfam" id="PF00520"/>
    </source>
</evidence>
<dbReference type="GeneID" id="4462325"/>
<feature type="transmembrane region" description="Helical" evidence="12">
    <location>
        <begin position="54"/>
        <end position="72"/>
    </location>
</feature>
<evidence type="ECO:0000256" key="1">
    <source>
        <dbReference type="ARBA" id="ARBA00004141"/>
    </source>
</evidence>
<dbReference type="Gene3D" id="1.20.120.350">
    <property type="entry name" value="Voltage-gated potassium channels. Chain C"/>
    <property type="match status" value="1"/>
</dbReference>
<evidence type="ECO:0000256" key="8">
    <source>
        <dbReference type="ARBA" id="ARBA00022989"/>
    </source>
</evidence>
<dbReference type="GO" id="GO:0001508">
    <property type="term" value="P:action potential"/>
    <property type="evidence" value="ECO:0007669"/>
    <property type="project" value="TreeGrafter"/>
</dbReference>
<dbReference type="OrthoDB" id="56871at2157"/>
<evidence type="ECO:0000313" key="15">
    <source>
        <dbReference type="Proteomes" id="UP000000674"/>
    </source>
</evidence>
<dbReference type="InterPro" id="IPR027359">
    <property type="entry name" value="Volt_channel_dom_sf"/>
</dbReference>
<keyword evidence="3" id="KW-0633">Potassium transport</keyword>
<feature type="transmembrane region" description="Helical" evidence="12">
    <location>
        <begin position="12"/>
        <end position="33"/>
    </location>
</feature>
<dbReference type="KEGG" id="mtp:Mthe_0861"/>
<gene>
    <name evidence="14" type="ordered locus">Mthe_0861</name>
</gene>
<dbReference type="Gene3D" id="1.20.5.110">
    <property type="match status" value="1"/>
</dbReference>
<evidence type="ECO:0000256" key="7">
    <source>
        <dbReference type="ARBA" id="ARBA00022958"/>
    </source>
</evidence>
<keyword evidence="4 12" id="KW-0812">Transmembrane</keyword>